<evidence type="ECO:0000256" key="5">
    <source>
        <dbReference type="ARBA" id="ARBA00022737"/>
    </source>
</evidence>
<gene>
    <name evidence="13" type="ORF">GDO86_008005</name>
</gene>
<evidence type="ECO:0000256" key="6">
    <source>
        <dbReference type="ARBA" id="ARBA00022989"/>
    </source>
</evidence>
<dbReference type="PANTHER" id="PTHR48423">
    <property type="entry name" value="INTERLEUKIN-27 RECEPTOR SUBUNIT ALPHA"/>
    <property type="match status" value="1"/>
</dbReference>
<dbReference type="GO" id="GO:0004896">
    <property type="term" value="F:cytokine receptor activity"/>
    <property type="evidence" value="ECO:0007669"/>
    <property type="project" value="InterPro"/>
</dbReference>
<dbReference type="OrthoDB" id="10005435at2759"/>
<evidence type="ECO:0000256" key="1">
    <source>
        <dbReference type="ARBA" id="ARBA00004479"/>
    </source>
</evidence>
<comment type="caution">
    <text evidence="13">The sequence shown here is derived from an EMBL/GenBank/DDBJ whole genome shotgun (WGS) entry which is preliminary data.</text>
</comment>
<feature type="domain" description="Fibronectin type-III" evidence="12">
    <location>
        <begin position="407"/>
        <end position="504"/>
    </location>
</feature>
<dbReference type="SMART" id="SM00060">
    <property type="entry name" value="FN3"/>
    <property type="match status" value="4"/>
</dbReference>
<dbReference type="PROSITE" id="PS01353">
    <property type="entry name" value="HEMATOPO_REC_L_F2"/>
    <property type="match status" value="1"/>
</dbReference>
<accession>A0A8T2J1F1</accession>
<comment type="similarity">
    <text evidence="2">Belongs to the type I cytokine receptor family. Type 2 subfamily.</text>
</comment>
<dbReference type="InterPro" id="IPR003529">
    <property type="entry name" value="Hematopoietin_rcpt_Gp130_CS"/>
</dbReference>
<evidence type="ECO:0000256" key="9">
    <source>
        <dbReference type="ARBA" id="ARBA00023170"/>
    </source>
</evidence>
<evidence type="ECO:0000256" key="10">
    <source>
        <dbReference type="ARBA" id="ARBA00023180"/>
    </source>
</evidence>
<keyword evidence="6" id="KW-1133">Transmembrane helix</keyword>
<evidence type="ECO:0000313" key="14">
    <source>
        <dbReference type="Proteomes" id="UP000812440"/>
    </source>
</evidence>
<dbReference type="GO" id="GO:0005886">
    <property type="term" value="C:plasma membrane"/>
    <property type="evidence" value="ECO:0007669"/>
    <property type="project" value="UniProtKB-ARBA"/>
</dbReference>
<organism evidence="13 14">
    <name type="scientific">Hymenochirus boettgeri</name>
    <name type="common">Congo dwarf clawed frog</name>
    <dbReference type="NCBI Taxonomy" id="247094"/>
    <lineage>
        <taxon>Eukaryota</taxon>
        <taxon>Metazoa</taxon>
        <taxon>Chordata</taxon>
        <taxon>Craniata</taxon>
        <taxon>Vertebrata</taxon>
        <taxon>Euteleostomi</taxon>
        <taxon>Amphibia</taxon>
        <taxon>Batrachia</taxon>
        <taxon>Anura</taxon>
        <taxon>Pipoidea</taxon>
        <taxon>Pipidae</taxon>
        <taxon>Pipinae</taxon>
        <taxon>Hymenochirus</taxon>
    </lineage>
</organism>
<comment type="subcellular location">
    <subcellularLocation>
        <location evidence="1">Membrane</location>
        <topology evidence="1">Single-pass type I membrane protein</topology>
    </subcellularLocation>
</comment>
<evidence type="ECO:0000259" key="12">
    <source>
        <dbReference type="PROSITE" id="PS50853"/>
    </source>
</evidence>
<evidence type="ECO:0000256" key="7">
    <source>
        <dbReference type="ARBA" id="ARBA00023136"/>
    </source>
</evidence>
<dbReference type="InterPro" id="IPR003961">
    <property type="entry name" value="FN3_dom"/>
</dbReference>
<keyword evidence="3" id="KW-0812">Transmembrane</keyword>
<keyword evidence="4 11" id="KW-0732">Signal</keyword>
<feature type="signal peptide" evidence="11">
    <location>
        <begin position="1"/>
        <end position="31"/>
    </location>
</feature>
<dbReference type="SUPFAM" id="SSF49265">
    <property type="entry name" value="Fibronectin type III"/>
    <property type="match status" value="3"/>
</dbReference>
<evidence type="ECO:0000256" key="4">
    <source>
        <dbReference type="ARBA" id="ARBA00022729"/>
    </source>
</evidence>
<keyword evidence="14" id="KW-1185">Reference proteome</keyword>
<dbReference type="Proteomes" id="UP000812440">
    <property type="component" value="Chromosome 4"/>
</dbReference>
<evidence type="ECO:0000256" key="11">
    <source>
        <dbReference type="SAM" id="SignalP"/>
    </source>
</evidence>
<dbReference type="InterPro" id="IPR036116">
    <property type="entry name" value="FN3_sf"/>
</dbReference>
<dbReference type="PROSITE" id="PS50853">
    <property type="entry name" value="FN3"/>
    <property type="match status" value="3"/>
</dbReference>
<sequence length="806" mass="90992">MESRLERKKLVFNFTILWFLVKMISEQFTSGSITVSPGTLLPLLSSVNVTCSQPKIVENLNIRKTSTFHKSEEVIRHLSNTNFISVNDTIVVPGRTTYICRIKDKIVSGIYVEVGNPPDPPQILSCEQEGDSGNMSCSWDTGTDTYIQTNYTLQLWQRRDNQNVPITCVNRSGEYIAVVTASNGLGNSSSLPYTFTFFDAVRPHPPNKTISFHPITSNCIVIFEDTQGASNFRIRYRPAELSEWKMVEINGERTHTLTDLQPFTSYEFQASCKFLSDRGKWSKWSQPVIKQTPEGVPCGKLDVWYKCQEISGNAGNIFLFWKPMNISQAKGQIQHYKVLYYRGSYLASVNSLKNISPETVYTTNDTWLARYSNKTEYVVSVTAHNSKGSSPSTYINVTTPCILDLPSPVNVVARSSSLNSMTVSWEIPQSSLFFNVDYIVEWEEQGGAHPNSTNWMKVSSINSAATISGNLLPFMCYEFSVYPLWKGRAGIPAKTRGAIRQEAPQMGPEFYVAVNKDKSILITWKEIPVEKQMGCIVQYTIYMQNPFFYSQSTSELVLCAQVTYRTAFIYHNIASTTAGESPKSLAQQIYIDGPATYNDYLNFYVLVTLPLAFVVCCICCIPQLRQRLQLFLSGCNKNVPDPANCTWVSEFTPSTDKVGQYSSALSSTSTYDETETLEVEEIDSENEAEFPPPTYILRRAEAEAMETLNVDKVLSQTAERVPADFPMQFLKGFYRSFLTNGPSSDYVENLDINMDYLPTNLLNRVDENGKEDRNIFHNEIFTPTLLITEGMLRLDAVKICSFDMED</sequence>
<keyword evidence="9" id="KW-0675">Receptor</keyword>
<keyword evidence="5" id="KW-0677">Repeat</keyword>
<name>A0A8T2J1F1_9PIPI</name>
<feature type="chain" id="PRO_5035931041" description="Fibronectin type-III domain-containing protein" evidence="11">
    <location>
        <begin position="32"/>
        <end position="806"/>
    </location>
</feature>
<evidence type="ECO:0000256" key="3">
    <source>
        <dbReference type="ARBA" id="ARBA00022692"/>
    </source>
</evidence>
<dbReference type="Gene3D" id="2.60.40.10">
    <property type="entry name" value="Immunoglobulins"/>
    <property type="match status" value="4"/>
</dbReference>
<dbReference type="CDD" id="cd00063">
    <property type="entry name" value="FN3"/>
    <property type="match status" value="3"/>
</dbReference>
<evidence type="ECO:0000313" key="13">
    <source>
        <dbReference type="EMBL" id="KAG8437140.1"/>
    </source>
</evidence>
<proteinExistence type="inferred from homology"/>
<dbReference type="AlphaFoldDB" id="A0A8T2J1F1"/>
<dbReference type="InterPro" id="IPR052672">
    <property type="entry name" value="Type1_Cytokine_Rcpt_Type2"/>
</dbReference>
<protein>
    <recommendedName>
        <fullName evidence="12">Fibronectin type-III domain-containing protein</fullName>
    </recommendedName>
</protein>
<dbReference type="PANTHER" id="PTHR48423:SF1">
    <property type="entry name" value="INTERLEUKIN-27 RECEPTOR SUBUNIT ALPHA"/>
    <property type="match status" value="1"/>
</dbReference>
<feature type="domain" description="Fibronectin type-III" evidence="12">
    <location>
        <begin position="299"/>
        <end position="402"/>
    </location>
</feature>
<keyword evidence="7" id="KW-0472">Membrane</keyword>
<evidence type="ECO:0000256" key="2">
    <source>
        <dbReference type="ARBA" id="ARBA00008921"/>
    </source>
</evidence>
<keyword evidence="8" id="KW-1015">Disulfide bond</keyword>
<keyword evidence="10" id="KW-0325">Glycoprotein</keyword>
<feature type="domain" description="Fibronectin type-III" evidence="12">
    <location>
        <begin position="205"/>
        <end position="295"/>
    </location>
</feature>
<dbReference type="EMBL" id="JAACNH010000007">
    <property type="protein sequence ID" value="KAG8437140.1"/>
    <property type="molecule type" value="Genomic_DNA"/>
</dbReference>
<evidence type="ECO:0000256" key="8">
    <source>
        <dbReference type="ARBA" id="ARBA00023157"/>
    </source>
</evidence>
<reference evidence="13" key="1">
    <citation type="thesis" date="2020" institute="ProQuest LLC" country="789 East Eisenhower Parkway, Ann Arbor, MI, USA">
        <title>Comparative Genomics and Chromosome Evolution.</title>
        <authorList>
            <person name="Mudd A.B."/>
        </authorList>
    </citation>
    <scope>NUCLEOTIDE SEQUENCE</scope>
    <source>
        <strain evidence="13">Female2</strain>
        <tissue evidence="13">Blood</tissue>
    </source>
</reference>
<dbReference type="InterPro" id="IPR013783">
    <property type="entry name" value="Ig-like_fold"/>
</dbReference>